<feature type="compositionally biased region" description="Polar residues" evidence="5">
    <location>
        <begin position="582"/>
        <end position="593"/>
    </location>
</feature>
<feature type="transmembrane region" description="Helical" evidence="6">
    <location>
        <begin position="343"/>
        <end position="364"/>
    </location>
</feature>
<comment type="caution">
    <text evidence="8">The sequence shown here is derived from an EMBL/GenBank/DDBJ whole genome shotgun (WGS) entry which is preliminary data.</text>
</comment>
<keyword evidence="9" id="KW-1185">Reference proteome</keyword>
<keyword evidence="2 6" id="KW-0812">Transmembrane</keyword>
<dbReference type="PANTHER" id="PTHR23501:SF199">
    <property type="entry name" value="MFS EFFLUX TRANSPORTER INPD-RELATED"/>
    <property type="match status" value="1"/>
</dbReference>
<dbReference type="AlphaFoldDB" id="A0A9P7QPG9"/>
<protein>
    <recommendedName>
        <fullName evidence="7">Major facilitator superfamily (MFS) profile domain-containing protein</fullName>
    </recommendedName>
</protein>
<evidence type="ECO:0000256" key="3">
    <source>
        <dbReference type="ARBA" id="ARBA00022989"/>
    </source>
</evidence>
<feature type="transmembrane region" description="Helical" evidence="6">
    <location>
        <begin position="66"/>
        <end position="86"/>
    </location>
</feature>
<name>A0A9P7QPG9_9PEZI</name>
<dbReference type="InterPro" id="IPR036259">
    <property type="entry name" value="MFS_trans_sf"/>
</dbReference>
<feature type="transmembrane region" description="Helical" evidence="6">
    <location>
        <begin position="136"/>
        <end position="155"/>
    </location>
</feature>
<dbReference type="PANTHER" id="PTHR23501">
    <property type="entry name" value="MAJOR FACILITATOR SUPERFAMILY"/>
    <property type="match status" value="1"/>
</dbReference>
<feature type="transmembrane region" description="Helical" evidence="6">
    <location>
        <begin position="269"/>
        <end position="288"/>
    </location>
</feature>
<feature type="transmembrane region" description="Helical" evidence="6">
    <location>
        <begin position="403"/>
        <end position="424"/>
    </location>
</feature>
<keyword evidence="4 6" id="KW-0472">Membrane</keyword>
<evidence type="ECO:0000256" key="6">
    <source>
        <dbReference type="SAM" id="Phobius"/>
    </source>
</evidence>
<feature type="transmembrane region" description="Helical" evidence="6">
    <location>
        <begin position="376"/>
        <end position="396"/>
    </location>
</feature>
<gene>
    <name evidence="8" type="ORF">JMJ77_003360</name>
</gene>
<proteinExistence type="predicted"/>
<evidence type="ECO:0000313" key="8">
    <source>
        <dbReference type="EMBL" id="KAG7040324.1"/>
    </source>
</evidence>
<dbReference type="EMBL" id="JAESDN010000054">
    <property type="protein sequence ID" value="KAG7040324.1"/>
    <property type="molecule type" value="Genomic_DNA"/>
</dbReference>
<dbReference type="Proteomes" id="UP000699042">
    <property type="component" value="Unassembled WGS sequence"/>
</dbReference>
<evidence type="ECO:0000313" key="9">
    <source>
        <dbReference type="Proteomes" id="UP000699042"/>
    </source>
</evidence>
<feature type="transmembrane region" description="Helical" evidence="6">
    <location>
        <begin position="228"/>
        <end position="248"/>
    </location>
</feature>
<dbReference type="GO" id="GO:0005886">
    <property type="term" value="C:plasma membrane"/>
    <property type="evidence" value="ECO:0007669"/>
    <property type="project" value="TreeGrafter"/>
</dbReference>
<dbReference type="CDD" id="cd17502">
    <property type="entry name" value="MFS_Azr1_MDR_like"/>
    <property type="match status" value="1"/>
</dbReference>
<dbReference type="InterPro" id="IPR020846">
    <property type="entry name" value="MFS_dom"/>
</dbReference>
<dbReference type="Gene3D" id="1.20.1250.20">
    <property type="entry name" value="MFS general substrate transporter like domains"/>
    <property type="match status" value="1"/>
</dbReference>
<evidence type="ECO:0000256" key="2">
    <source>
        <dbReference type="ARBA" id="ARBA00022692"/>
    </source>
</evidence>
<evidence type="ECO:0000256" key="5">
    <source>
        <dbReference type="SAM" id="MobiDB-lite"/>
    </source>
</evidence>
<feature type="transmembrane region" description="Helical" evidence="6">
    <location>
        <begin position="541"/>
        <end position="561"/>
    </location>
</feature>
<evidence type="ECO:0000259" key="7">
    <source>
        <dbReference type="PROSITE" id="PS50850"/>
    </source>
</evidence>
<feature type="region of interest" description="Disordered" evidence="5">
    <location>
        <begin position="569"/>
        <end position="593"/>
    </location>
</feature>
<evidence type="ECO:0000256" key="1">
    <source>
        <dbReference type="ARBA" id="ARBA00004141"/>
    </source>
</evidence>
<dbReference type="FunFam" id="1.20.1720.10:FF:000012">
    <property type="entry name" value="MFS toxin efflux pump (AflT)"/>
    <property type="match status" value="1"/>
</dbReference>
<dbReference type="SUPFAM" id="SSF103473">
    <property type="entry name" value="MFS general substrate transporter"/>
    <property type="match status" value="2"/>
</dbReference>
<reference evidence="8" key="1">
    <citation type="submission" date="2021-05" db="EMBL/GenBank/DDBJ databases">
        <title>Comparative genomics of three Colletotrichum scovillei strains and genetic complementation revealed genes involved fungal growth and virulence on chili pepper.</title>
        <authorList>
            <person name="Hsieh D.-K."/>
            <person name="Chuang S.-C."/>
            <person name="Chen C.-Y."/>
            <person name="Chao Y.-T."/>
            <person name="Lu M.-Y.J."/>
            <person name="Lee M.-H."/>
            <person name="Shih M.-C."/>
        </authorList>
    </citation>
    <scope>NUCLEOTIDE SEQUENCE</scope>
    <source>
        <strain evidence="8">Coll-153</strain>
    </source>
</reference>
<feature type="transmembrane region" description="Helical" evidence="6">
    <location>
        <begin position="430"/>
        <end position="452"/>
    </location>
</feature>
<sequence>MRFGQVDKQQQAIATVEKDPTIDQSVDQSVNQSAMDSIEKKTSRGEAPETIDTNPEQASPEYVQGLPLVCIIVGLTLAVFCLALDRTILATAVPKITTEFNSLNDVAWYGSSYLLTTCCFQLMFGKLYAEFRVTWVFLAALAFFELGTIVCAAAPNSIALIIGRAISGIGCAGLLSGTFIIIAQSFPVHKRPIYTGMIGGMAGVAEIIAPTLGAFVPGALTDNATWRWCFWINLPLGAITAVVVFLFVKPPTDAEPKQPKTIGAFLNSMDPIGTVLLMPFMVCLLLALQWGGTTYAWSNWRIILCLCLFGVLFLAWLGIQYYRGDDATLPLRLMRQRSVASGMLFMLGVNGAVFVIVYYVSIWFQVVKDTTAEQSGINFLTSSTAVSVSSILSGIITSKVGYWVPQMVASTLLTSISSGLIFRYEVETTTAYWAGTLFMFGFGAGMGMQMPLAAIQTVLKGADVSLGTSSLILAQTLAGSIFLSVAQSLFQSRLLVELAAKAPQVDAQVVVGHGASGIKAMVTQKYGDAAALDVLGAYNHSLRACFLLCIVLSCLTGIGALGTEWRSVREGTPKDTADDEQTASGGETPRSNM</sequence>
<organism evidence="8 9">
    <name type="scientific">Colletotrichum scovillei</name>
    <dbReference type="NCBI Taxonomy" id="1209932"/>
    <lineage>
        <taxon>Eukaryota</taxon>
        <taxon>Fungi</taxon>
        <taxon>Dikarya</taxon>
        <taxon>Ascomycota</taxon>
        <taxon>Pezizomycotina</taxon>
        <taxon>Sordariomycetes</taxon>
        <taxon>Hypocreomycetidae</taxon>
        <taxon>Glomerellales</taxon>
        <taxon>Glomerellaceae</taxon>
        <taxon>Colletotrichum</taxon>
        <taxon>Colletotrichum acutatum species complex</taxon>
    </lineage>
</organism>
<feature type="region of interest" description="Disordered" evidence="5">
    <location>
        <begin position="1"/>
        <end position="57"/>
    </location>
</feature>
<accession>A0A9P7QPG9</accession>
<feature type="compositionally biased region" description="Polar residues" evidence="5">
    <location>
        <begin position="22"/>
        <end position="35"/>
    </location>
</feature>
<dbReference type="GO" id="GO:0022857">
    <property type="term" value="F:transmembrane transporter activity"/>
    <property type="evidence" value="ECO:0007669"/>
    <property type="project" value="InterPro"/>
</dbReference>
<feature type="transmembrane region" description="Helical" evidence="6">
    <location>
        <begin position="194"/>
        <end position="216"/>
    </location>
</feature>
<comment type="subcellular location">
    <subcellularLocation>
        <location evidence="1">Membrane</location>
        <topology evidence="1">Multi-pass membrane protein</topology>
    </subcellularLocation>
</comment>
<feature type="transmembrane region" description="Helical" evidence="6">
    <location>
        <begin position="300"/>
        <end position="322"/>
    </location>
</feature>
<feature type="transmembrane region" description="Helical" evidence="6">
    <location>
        <begin position="106"/>
        <end position="124"/>
    </location>
</feature>
<keyword evidence="3 6" id="KW-1133">Transmembrane helix</keyword>
<dbReference type="PROSITE" id="PS50850">
    <property type="entry name" value="MFS"/>
    <property type="match status" value="1"/>
</dbReference>
<feature type="compositionally biased region" description="Basic and acidic residues" evidence="5">
    <location>
        <begin position="37"/>
        <end position="47"/>
    </location>
</feature>
<feature type="transmembrane region" description="Helical" evidence="6">
    <location>
        <begin position="161"/>
        <end position="182"/>
    </location>
</feature>
<feature type="domain" description="Major facilitator superfamily (MFS) profile" evidence="7">
    <location>
        <begin position="71"/>
        <end position="593"/>
    </location>
</feature>
<dbReference type="Pfam" id="PF07690">
    <property type="entry name" value="MFS_1"/>
    <property type="match status" value="1"/>
</dbReference>
<dbReference type="InterPro" id="IPR011701">
    <property type="entry name" value="MFS"/>
</dbReference>
<evidence type="ECO:0000256" key="4">
    <source>
        <dbReference type="ARBA" id="ARBA00023136"/>
    </source>
</evidence>